<comment type="caution">
    <text evidence="1">The sequence shown here is derived from an EMBL/GenBank/DDBJ whole genome shotgun (WGS) entry which is preliminary data.</text>
</comment>
<sequence>MARHDHLRQRSCLFPFTPALIRNQPQPRIYGREFPPRKETLIQCLFVMAFQRSQGFQIQIFPVFTFSNVHRGVDGAPCLENHQHAVMTSYRSFVGQNELHNAVIGTKNNAVEVVCRVINFVVKALECL</sequence>
<dbReference type="AlphaFoldDB" id="A0A9Q1A680"/>
<evidence type="ECO:0000313" key="2">
    <source>
        <dbReference type="Proteomes" id="UP001151752"/>
    </source>
</evidence>
<protein>
    <submittedName>
        <fullName evidence="1">Uncharacterized protein</fullName>
    </submittedName>
</protein>
<keyword evidence="2" id="KW-1185">Reference proteome</keyword>
<proteinExistence type="predicted"/>
<gene>
    <name evidence="1" type="ORF">OIU74_026013</name>
</gene>
<evidence type="ECO:0000313" key="1">
    <source>
        <dbReference type="EMBL" id="KAJ6759447.1"/>
    </source>
</evidence>
<accession>A0A9Q1A680</accession>
<organism evidence="1 2">
    <name type="scientific">Salix koriyanagi</name>
    <dbReference type="NCBI Taxonomy" id="2511006"/>
    <lineage>
        <taxon>Eukaryota</taxon>
        <taxon>Viridiplantae</taxon>
        <taxon>Streptophyta</taxon>
        <taxon>Embryophyta</taxon>
        <taxon>Tracheophyta</taxon>
        <taxon>Spermatophyta</taxon>
        <taxon>Magnoliopsida</taxon>
        <taxon>eudicotyledons</taxon>
        <taxon>Gunneridae</taxon>
        <taxon>Pentapetalae</taxon>
        <taxon>rosids</taxon>
        <taxon>fabids</taxon>
        <taxon>Malpighiales</taxon>
        <taxon>Salicaceae</taxon>
        <taxon>Saliceae</taxon>
        <taxon>Salix</taxon>
    </lineage>
</organism>
<dbReference type="EMBL" id="JAPFFM010000006">
    <property type="protein sequence ID" value="KAJ6759447.1"/>
    <property type="molecule type" value="Genomic_DNA"/>
</dbReference>
<reference evidence="1" key="1">
    <citation type="submission" date="2022-11" db="EMBL/GenBank/DDBJ databases">
        <authorList>
            <person name="Hyden B.L."/>
            <person name="Feng K."/>
            <person name="Yates T."/>
            <person name="Jawdy S."/>
            <person name="Smart L.B."/>
            <person name="Muchero W."/>
        </authorList>
    </citation>
    <scope>NUCLEOTIDE SEQUENCE</scope>
    <source>
        <tissue evidence="1">Shoot tip</tissue>
    </source>
</reference>
<dbReference type="Proteomes" id="UP001151752">
    <property type="component" value="Chromosome 18"/>
</dbReference>
<name>A0A9Q1A680_9ROSI</name>
<reference evidence="1" key="2">
    <citation type="journal article" date="2023" name="Int. J. Mol. Sci.">
        <title>De Novo Assembly and Annotation of 11 Diverse Shrub Willow (Salix) Genomes Reveals Novel Gene Organization in Sex-Linked Regions.</title>
        <authorList>
            <person name="Hyden B."/>
            <person name="Feng K."/>
            <person name="Yates T.B."/>
            <person name="Jawdy S."/>
            <person name="Cereghino C."/>
            <person name="Smart L.B."/>
            <person name="Muchero W."/>
        </authorList>
    </citation>
    <scope>NUCLEOTIDE SEQUENCE</scope>
    <source>
        <tissue evidence="1">Shoot tip</tissue>
    </source>
</reference>